<evidence type="ECO:0000259" key="2">
    <source>
        <dbReference type="PROSITE" id="PS50994"/>
    </source>
</evidence>
<evidence type="ECO:0000256" key="1">
    <source>
        <dbReference type="SAM" id="MobiDB-lite"/>
    </source>
</evidence>
<feature type="compositionally biased region" description="Basic and acidic residues" evidence="1">
    <location>
        <begin position="472"/>
        <end position="485"/>
    </location>
</feature>
<dbReference type="EMBL" id="LSRX01000525">
    <property type="protein sequence ID" value="OLP94856.1"/>
    <property type="molecule type" value="Genomic_DNA"/>
</dbReference>
<dbReference type="Proteomes" id="UP000186817">
    <property type="component" value="Unassembled WGS sequence"/>
</dbReference>
<organism evidence="3 4">
    <name type="scientific">Symbiodinium microadriaticum</name>
    <name type="common">Dinoflagellate</name>
    <name type="synonym">Zooxanthella microadriatica</name>
    <dbReference type="NCBI Taxonomy" id="2951"/>
    <lineage>
        <taxon>Eukaryota</taxon>
        <taxon>Sar</taxon>
        <taxon>Alveolata</taxon>
        <taxon>Dinophyceae</taxon>
        <taxon>Suessiales</taxon>
        <taxon>Symbiodiniaceae</taxon>
        <taxon>Symbiodinium</taxon>
    </lineage>
</organism>
<dbReference type="SUPFAM" id="SSF53098">
    <property type="entry name" value="Ribonuclease H-like"/>
    <property type="match status" value="1"/>
</dbReference>
<keyword evidence="4" id="KW-1185">Reference proteome</keyword>
<sequence>MPSPGIDSDPVPVREAFSDGHPPGLDAAQETTAPDAPPDTNLRRGSQVQSTDDADHSRVNHHHDTDSSWHDSSWSHWGSRENQSWGNDWTHRSYQRDANHSTGWDRRASWDTTTAGTGSNGGSKKNHDDPWSNGADPWSHGYYDDGRHRDNGRQGQRGAPWADGRAGPSHGSDSGDRGPGSWSGSMSHDESGVAWSGWAHYEQGGFQGGGEERQYNRSGSGRASERLSVPTFSGEDSDDVGSSARSYLRQIEAWRRMTFLPPAQQGLVLYQHLSGKAWIAAEELSVPRLGAEGGVAYFVSWINARFLDLEVARIGKAFSDFFRRLKRRAGQSIREYNSEYDRLHARLREVGCSLPQECAAWLYIDRLQLEEAQELNLLASVGNEYNLHRLQQAAVLHDRGHRKPWETNRSRKPYSAHVTNALEDADEEPDVINQDEDSGLDDGVPEEVALAYATYQSAKDRYRNQVKNRGYQGERDKGDTKDFSKKTDLTRDEKVKLMKSRSFCSSCGKKGHWHRDPECPNNTGNGGTRGIKEVEVCHHVAAEVFSLRHEGASLLGITDTACAKAVAGTMWLQQYSDAVEKIYRKPELHRESEAFRFGTGKVHHSTFYVMVCFRLGNRTVEMRTSIINGDVPLLMSKSALAQLGMIYDVAGNRADFTSVGISDYDLVTTSSGHPAIPIYPAKPADGPERLVIGETSSQAGSQYTAYALSVVQHKHNGYNNLITGATTKLRTPFRCFGLEDHPSRKCDLATPLYLRAPLRIMAWKPPAISKMSKTELLAETNRLGLVVHRSWSIEELKATIMEHRMKDPSYQQAATMKSVTNMTLAELKTKADGLKIDYPEKITKGNLLRLIRDAVSTPGSELMKIGKYKGYEFQEIPEQYGMWAAREVRMSGNPHVELVRYAKWWEEKEYQKHYGTGDTLEANATVPYIADDSRGTASSTEGWDRISTGSKDTIARDLPIDPRAAKRGAPSSGYDPEVMSAMESEIDPATLEEIHALEIRLATLKQKAKEDNHCEETQRRHGPDWDVPGRALLQDGGQRQGQVHPTSITSGRGNEANHYESKGNHFGYKTYGHAKHCCGGDIDVNTYEAYVTTEEFEITAKHQALNLECSTTATTAEDAFTVAYNNKDFQFETLNGLMNTLDYNPVRAARDGVFGGKTGDRVNYSTYGMFTHGGIVGVTTKTREADHVTRYLNAFGKYHLGPKASWTSISVSHNTATEMHHDFHNLRGSTNYSISLGQTSGGGLWLEDRELEEDAPKVGVKWRKTGNGQWLPGRVHNTKNEFLAFDPFLKHATEPWKGTRWSITFHTTRNLNKAGDELRKFLKNVGFPLPRKQAGPAGEVTDRKKPKMSTRRSLFNNAAKIGVMMTTLITAASSYMTEHVFTETDPNPVVMFEIGGSDATHDAAALGKDVFEPMTWERYRSPEGKDSAYHIINGGSPKELRVTLDGRPKQCEEALLQLIKTQIGEGGTVVISGPAEDEVVGSIGGDEDLRYAQKYHNETNGRIFMVLFKDKSDTQPVQCQDRVHEVRMVASGEIVDNKREQIAMGATGISFGDDVPKTVATALRRLHQNLGHPRQEDLLRHLRLAGCDPAIIKAARSMRCQVCDANAAPKIARPSTIPPMVDFNDTLGLDLFFCHDINDIKHAFLSVVDYGTSYHLATRVDGQSGEDIEAKFNEMWLLPFGPPKAVVIDLEGGLQSALGRLCDWHGVGVRSVATQSHWQAGVVERQQAWWKHVWDKVSYQLSVGEDEADLVAPIINGAKNDLRRRCGYSPSQWVFGKAPRVPEDLQDPDGGGHVLWDVSEDSKYQRQAAMRAAARVAFYGSQTDSRLRKALLQRTRVASRPIDVGESVHFWHKPKNRRRGCWSGPAVVVGKEGGKYWVSKGGRCRLTSAEHLRPTTAEEVGALLSMRSTQREVEKLLDHDPDADEVYEEEDAEIIDEGLFDDMSWVGDDVRADIADVEFELTDDEAPVLEPFQEVEEPQPVTTPPLRRLKRKTAAADLNPDRHEAMMLKTQLTTRGLEKRKEKELRWTEIPEAMRDQFRQAECTQWKEHLAYDALQPLSLEASERIRSEVPAERILRCRWAYRDKNYARRREGGDVPWKCKSRLVIAGHTDPDLTNESMHLSTDAPTLSRAGLTCLLQMTADGLRESDPWTLAAGDIRCAFLTGSYLTRELYMHQPKTGFPDMVPGQLVRIKKNVFGLATSPHTWWQDLQEGVGKVDIPVSADDPESRWKFDQSPMDPCVFMLRKCLRGEFSGPPVAYLGCHVDDLLIAASTRMQPEIQKALSVIFPIETWEVGEFEFLGSKITVGETVRMDQAKYAETRLFTLDIPAGVDDNDIAPPELISDNRSLIGALSWMSAQTRADLTCSVSMAQQLQKAPTYGDLRFTNSIAAKAYQFRDQGLEFKTIPRGRLMIVVFHDAAWANVPDPDPEEDWFVLTAEEDQAGLQREGPYAGGGTRRAKKGNSKVASQIGVLVTFTDRGALSGQPGWSNVADWRSRAGQRICRSTFGAETQACAEGLETAQFLRSMYETAINGYMIDVDKARLPILCLSDCRSLYDHLNRQGIPRVPSDKRLAVDLAALRQGLRAEKWGDRLPLGWIPGTLQRSDILTKPQNPSDWWKTQSGKLLLPLSLGEEGALISDRRERHRTSVKLEGIRVGNDVLPYEFSCY</sequence>
<dbReference type="OrthoDB" id="440225at2759"/>
<reference evidence="3 4" key="1">
    <citation type="submission" date="2016-02" db="EMBL/GenBank/DDBJ databases">
        <title>Genome analysis of coral dinoflagellate symbionts highlights evolutionary adaptations to a symbiotic lifestyle.</title>
        <authorList>
            <person name="Aranda M."/>
            <person name="Li Y."/>
            <person name="Liew Y.J."/>
            <person name="Baumgarten S."/>
            <person name="Simakov O."/>
            <person name="Wilson M."/>
            <person name="Piel J."/>
            <person name="Ashoor H."/>
            <person name="Bougouffa S."/>
            <person name="Bajic V.B."/>
            <person name="Ryu T."/>
            <person name="Ravasi T."/>
            <person name="Bayer T."/>
            <person name="Micklem G."/>
            <person name="Kim H."/>
            <person name="Bhak J."/>
            <person name="Lajeunesse T.C."/>
            <person name="Voolstra C.R."/>
        </authorList>
    </citation>
    <scope>NUCLEOTIDE SEQUENCE [LARGE SCALE GENOMIC DNA]</scope>
    <source>
        <strain evidence="3 4">CCMP2467</strain>
    </source>
</reference>
<name>A0A1Q9DI62_SYMMI</name>
<feature type="region of interest" description="Disordered" evidence="1">
    <location>
        <begin position="466"/>
        <end position="485"/>
    </location>
</feature>
<dbReference type="PROSITE" id="PS50994">
    <property type="entry name" value="INTEGRASE"/>
    <property type="match status" value="1"/>
</dbReference>
<feature type="region of interest" description="Disordered" evidence="1">
    <location>
        <begin position="420"/>
        <end position="442"/>
    </location>
</feature>
<dbReference type="GO" id="GO:0003676">
    <property type="term" value="F:nucleic acid binding"/>
    <property type="evidence" value="ECO:0007669"/>
    <property type="project" value="InterPro"/>
</dbReference>
<evidence type="ECO:0000313" key="3">
    <source>
        <dbReference type="EMBL" id="OLP94856.1"/>
    </source>
</evidence>
<feature type="compositionally biased region" description="Basic and acidic residues" evidence="1">
    <location>
        <begin position="142"/>
        <end position="152"/>
    </location>
</feature>
<proteinExistence type="predicted"/>
<evidence type="ECO:0000313" key="4">
    <source>
        <dbReference type="Proteomes" id="UP000186817"/>
    </source>
</evidence>
<feature type="compositionally biased region" description="Polar residues" evidence="1">
    <location>
        <begin position="1040"/>
        <end position="1052"/>
    </location>
</feature>
<accession>A0A1Q9DI62</accession>
<feature type="region of interest" description="Disordered" evidence="1">
    <location>
        <begin position="1"/>
        <end position="189"/>
    </location>
</feature>
<comment type="caution">
    <text evidence="3">The sequence shown here is derived from an EMBL/GenBank/DDBJ whole genome shotgun (WGS) entry which is preliminary data.</text>
</comment>
<dbReference type="InterPro" id="IPR012337">
    <property type="entry name" value="RNaseH-like_sf"/>
</dbReference>
<dbReference type="InterPro" id="IPR036397">
    <property type="entry name" value="RNaseH_sf"/>
</dbReference>
<protein>
    <submittedName>
        <fullName evidence="3">Retrovirus-related Pol polyprotein from transposon TNT 1-94</fullName>
    </submittedName>
</protein>
<dbReference type="Gene3D" id="3.30.420.10">
    <property type="entry name" value="Ribonuclease H-like superfamily/Ribonuclease H"/>
    <property type="match status" value="1"/>
</dbReference>
<dbReference type="GO" id="GO:0015074">
    <property type="term" value="P:DNA integration"/>
    <property type="evidence" value="ECO:0007669"/>
    <property type="project" value="InterPro"/>
</dbReference>
<feature type="compositionally biased region" description="Acidic residues" evidence="1">
    <location>
        <begin position="423"/>
        <end position="442"/>
    </location>
</feature>
<gene>
    <name evidence="3" type="ORF">AK812_SmicGene23081</name>
</gene>
<feature type="region of interest" description="Disordered" evidence="1">
    <location>
        <begin position="205"/>
        <end position="241"/>
    </location>
</feature>
<feature type="region of interest" description="Disordered" evidence="1">
    <location>
        <begin position="1035"/>
        <end position="1054"/>
    </location>
</feature>
<feature type="compositionally biased region" description="Basic and acidic residues" evidence="1">
    <location>
        <begin position="89"/>
        <end position="109"/>
    </location>
</feature>
<feature type="domain" description="Integrase catalytic" evidence="2">
    <location>
        <begin position="1614"/>
        <end position="1778"/>
    </location>
</feature>
<feature type="compositionally biased region" description="Basic and acidic residues" evidence="1">
    <location>
        <begin position="53"/>
        <end position="69"/>
    </location>
</feature>
<dbReference type="InterPro" id="IPR001584">
    <property type="entry name" value="Integrase_cat-core"/>
</dbReference>